<dbReference type="Proteomes" id="UP000188543">
    <property type="component" value="Unassembled WGS sequence"/>
</dbReference>
<dbReference type="EMBL" id="MUTJ01000092">
    <property type="protein sequence ID" value="ONU77768.1"/>
    <property type="molecule type" value="Genomic_DNA"/>
</dbReference>
<dbReference type="RefSeq" id="WP_077176647.1">
    <property type="nucleotide sequence ID" value="NZ_MUTB01000063.1"/>
</dbReference>
<evidence type="ECO:0000259" key="1">
    <source>
        <dbReference type="PROSITE" id="PS50238"/>
    </source>
</evidence>
<dbReference type="AlphaFoldDB" id="A0A1V2VX48"/>
<sequence length="89" mass="9837">MSTAGLFSRTGVRYEVALDVLGAIIAHHSEQIAIERDKPQPDENAIKVAELAKSSLRDLREALEPDDEDGIESVIQRFGQQARDLYASN</sequence>
<organism evidence="2 3">
    <name type="scientific">Burkholderia cenocepacia</name>
    <dbReference type="NCBI Taxonomy" id="95486"/>
    <lineage>
        <taxon>Bacteria</taxon>
        <taxon>Pseudomonadati</taxon>
        <taxon>Pseudomonadota</taxon>
        <taxon>Betaproteobacteria</taxon>
        <taxon>Burkholderiales</taxon>
        <taxon>Burkholderiaceae</taxon>
        <taxon>Burkholderia</taxon>
        <taxon>Burkholderia cepacia complex</taxon>
    </lineage>
</organism>
<reference evidence="2 3" key="1">
    <citation type="submission" date="2016-08" db="EMBL/GenBank/DDBJ databases">
        <authorList>
            <person name="Seilhamer J.J."/>
        </authorList>
    </citation>
    <scope>NUCLEOTIDE SEQUENCE [LARGE SCALE GENOMIC DNA]</scope>
    <source>
        <strain evidence="2 3">VC14762</strain>
    </source>
</reference>
<name>A0A1V2VX48_9BURK</name>
<comment type="caution">
    <text evidence="2">The sequence shown here is derived from an EMBL/GenBank/DDBJ whole genome shotgun (WGS) entry which is preliminary data.</text>
</comment>
<dbReference type="GO" id="GO:0007165">
    <property type="term" value="P:signal transduction"/>
    <property type="evidence" value="ECO:0007669"/>
    <property type="project" value="InterPro"/>
</dbReference>
<gene>
    <name evidence="2" type="ORF">A8E72_30760</name>
</gene>
<feature type="domain" description="Rho-GAP" evidence="1">
    <location>
        <begin position="1"/>
        <end position="89"/>
    </location>
</feature>
<accession>A0A1V2VX48</accession>
<proteinExistence type="predicted"/>
<evidence type="ECO:0000313" key="2">
    <source>
        <dbReference type="EMBL" id="ONU77768.1"/>
    </source>
</evidence>
<protein>
    <recommendedName>
        <fullName evidence="1">Rho-GAP domain-containing protein</fullName>
    </recommendedName>
</protein>
<evidence type="ECO:0000313" key="3">
    <source>
        <dbReference type="Proteomes" id="UP000188543"/>
    </source>
</evidence>
<dbReference type="PROSITE" id="PS50238">
    <property type="entry name" value="RHOGAP"/>
    <property type="match status" value="1"/>
</dbReference>
<dbReference type="InterPro" id="IPR000198">
    <property type="entry name" value="RhoGAP_dom"/>
</dbReference>